<dbReference type="PANTHER" id="PTHR31391:SF106">
    <property type="entry name" value="B3 DOMAIN-CONTAINING PROTEIN OS01G0723500"/>
    <property type="match status" value="1"/>
</dbReference>
<comment type="subcellular location">
    <subcellularLocation>
        <location evidence="1">Nucleus</location>
    </subcellularLocation>
</comment>
<keyword evidence="4" id="KW-0804">Transcription</keyword>
<keyword evidence="8" id="KW-1185">Reference proteome</keyword>
<organism evidence="7 8">
    <name type="scientific">Carnegiea gigantea</name>
    <dbReference type="NCBI Taxonomy" id="171969"/>
    <lineage>
        <taxon>Eukaryota</taxon>
        <taxon>Viridiplantae</taxon>
        <taxon>Streptophyta</taxon>
        <taxon>Embryophyta</taxon>
        <taxon>Tracheophyta</taxon>
        <taxon>Spermatophyta</taxon>
        <taxon>Magnoliopsida</taxon>
        <taxon>eudicotyledons</taxon>
        <taxon>Gunneridae</taxon>
        <taxon>Pentapetalae</taxon>
        <taxon>Caryophyllales</taxon>
        <taxon>Cactineae</taxon>
        <taxon>Cactaceae</taxon>
        <taxon>Cactoideae</taxon>
        <taxon>Echinocereeae</taxon>
        <taxon>Carnegiea</taxon>
    </lineage>
</organism>
<dbReference type="PROSITE" id="PS50863">
    <property type="entry name" value="B3"/>
    <property type="match status" value="2"/>
</dbReference>
<dbReference type="SMART" id="SM01019">
    <property type="entry name" value="B3"/>
    <property type="match status" value="2"/>
</dbReference>
<proteinExistence type="predicted"/>
<feature type="domain" description="TF-B3" evidence="6">
    <location>
        <begin position="7"/>
        <end position="100"/>
    </location>
</feature>
<dbReference type="EMBL" id="JAKOGI010001168">
    <property type="protein sequence ID" value="KAJ8427234.1"/>
    <property type="molecule type" value="Genomic_DNA"/>
</dbReference>
<sequence length="565" mass="63446">MMTTRRPHFLEVFLPNSSSQRLSIPMKFVKHLGSQTFGSFSLTGPSGNTWVVKLIEHNDDLLLDDGWPIFVTDHSLECGDSLVFRYDGYSHFTVQIFDQSSCEKEEAFYAKCSQGLSYSGGNLGQKREREREGAFPSVYAEKKTRASWTPVHIDFPDGNNLMKLEMCSHKGPEQKEIMVNGPDNRTREFISTSEKPILLAIPSFANGQPIPTIVNSCCKKNASKVKKTCAKKKKVCIDKTASISKFIERRAAQYFTSNFPYFIRVMKYSNVSDTGTLFEAAMSCCDLLFFFLSVLWSIYLMCLQKIPIDFSKAHLPNCRTKVTLQNLNGDCWTLNSVPTERLHSTMHTFCGGWLAFVRGNGLKLEDICIFELVGRFEMRVRILRLGLEGLSRQIKKASDGLGELDLRTAGNVPQETRQVRLSKVFEQKNEPSKHGSDLWKETVNTMAGTQEEPAPSIDTIDGGTALESPENSASWAISKADSNRTDKRLECYADETTSYHTSSKNQANFHARHTMQMPLTVEEARAALSFTSPFPNFIKVMMYSNVGGSYTLAPLDPSIADLDVI</sequence>
<dbReference type="CDD" id="cd10017">
    <property type="entry name" value="B3_DNA"/>
    <property type="match status" value="2"/>
</dbReference>
<keyword evidence="5" id="KW-0539">Nucleus</keyword>
<dbReference type="InterPro" id="IPR044837">
    <property type="entry name" value="REM16-like"/>
</dbReference>
<feature type="domain" description="TF-B3" evidence="6">
    <location>
        <begin position="289"/>
        <end position="386"/>
    </location>
</feature>
<comment type="caution">
    <text evidence="7">The sequence shown here is derived from an EMBL/GenBank/DDBJ whole genome shotgun (WGS) entry which is preliminary data.</text>
</comment>
<dbReference type="InterPro" id="IPR015300">
    <property type="entry name" value="DNA-bd_pseudobarrel_sf"/>
</dbReference>
<evidence type="ECO:0000256" key="5">
    <source>
        <dbReference type="ARBA" id="ARBA00023242"/>
    </source>
</evidence>
<evidence type="ECO:0000256" key="3">
    <source>
        <dbReference type="ARBA" id="ARBA00023125"/>
    </source>
</evidence>
<evidence type="ECO:0000259" key="6">
    <source>
        <dbReference type="PROSITE" id="PS50863"/>
    </source>
</evidence>
<evidence type="ECO:0000256" key="1">
    <source>
        <dbReference type="ARBA" id="ARBA00004123"/>
    </source>
</evidence>
<reference evidence="7" key="1">
    <citation type="submission" date="2022-04" db="EMBL/GenBank/DDBJ databases">
        <title>Carnegiea gigantea Genome sequencing and assembly v2.</title>
        <authorList>
            <person name="Copetti D."/>
            <person name="Sanderson M.J."/>
            <person name="Burquez A."/>
            <person name="Wojciechowski M.F."/>
        </authorList>
    </citation>
    <scope>NUCLEOTIDE SEQUENCE</scope>
    <source>
        <strain evidence="7">SGP5-SGP5p</strain>
        <tissue evidence="7">Aerial part</tissue>
    </source>
</reference>
<keyword evidence="2" id="KW-0805">Transcription regulation</keyword>
<dbReference type="AlphaFoldDB" id="A0A9Q1JKX0"/>
<dbReference type="PANTHER" id="PTHR31391">
    <property type="entry name" value="B3 DOMAIN-CONTAINING PROTEIN OS11G0197600-RELATED"/>
    <property type="match status" value="1"/>
</dbReference>
<dbReference type="Pfam" id="PF02362">
    <property type="entry name" value="B3"/>
    <property type="match status" value="2"/>
</dbReference>
<evidence type="ECO:0000256" key="4">
    <source>
        <dbReference type="ARBA" id="ARBA00023163"/>
    </source>
</evidence>
<dbReference type="Proteomes" id="UP001153076">
    <property type="component" value="Unassembled WGS sequence"/>
</dbReference>
<dbReference type="Gene3D" id="2.40.330.10">
    <property type="entry name" value="DNA-binding pseudobarrel domain"/>
    <property type="match status" value="2"/>
</dbReference>
<dbReference type="SUPFAM" id="SSF101936">
    <property type="entry name" value="DNA-binding pseudobarrel domain"/>
    <property type="match status" value="2"/>
</dbReference>
<evidence type="ECO:0000313" key="7">
    <source>
        <dbReference type="EMBL" id="KAJ8427234.1"/>
    </source>
</evidence>
<gene>
    <name evidence="7" type="ORF">Cgig2_016926</name>
</gene>
<dbReference type="OrthoDB" id="660291at2759"/>
<protein>
    <recommendedName>
        <fullName evidence="6">TF-B3 domain-containing protein</fullName>
    </recommendedName>
</protein>
<keyword evidence="3" id="KW-0238">DNA-binding</keyword>
<dbReference type="GO" id="GO:0003677">
    <property type="term" value="F:DNA binding"/>
    <property type="evidence" value="ECO:0007669"/>
    <property type="project" value="UniProtKB-KW"/>
</dbReference>
<name>A0A9Q1JKX0_9CARY</name>
<dbReference type="GO" id="GO:0005634">
    <property type="term" value="C:nucleus"/>
    <property type="evidence" value="ECO:0007669"/>
    <property type="project" value="UniProtKB-SubCell"/>
</dbReference>
<evidence type="ECO:0000313" key="8">
    <source>
        <dbReference type="Proteomes" id="UP001153076"/>
    </source>
</evidence>
<dbReference type="InterPro" id="IPR003340">
    <property type="entry name" value="B3_DNA-bd"/>
</dbReference>
<accession>A0A9Q1JKX0</accession>
<evidence type="ECO:0000256" key="2">
    <source>
        <dbReference type="ARBA" id="ARBA00023015"/>
    </source>
</evidence>